<dbReference type="PROSITE" id="PS01280">
    <property type="entry name" value="GIDA_1"/>
    <property type="match status" value="1"/>
</dbReference>
<dbReference type="Gene3D" id="1.10.10.1800">
    <property type="entry name" value="tRNA uridine 5-carboxymethylaminomethyl modification enzyme MnmG/GidA"/>
    <property type="match status" value="1"/>
</dbReference>
<organism evidence="13 14">
    <name type="scientific">Desulfonatronum thiosulfatophilum</name>
    <dbReference type="NCBI Taxonomy" id="617002"/>
    <lineage>
        <taxon>Bacteria</taxon>
        <taxon>Pseudomonadati</taxon>
        <taxon>Thermodesulfobacteriota</taxon>
        <taxon>Desulfovibrionia</taxon>
        <taxon>Desulfovibrionales</taxon>
        <taxon>Desulfonatronaceae</taxon>
        <taxon>Desulfonatronum</taxon>
    </lineage>
</organism>
<comment type="cofactor">
    <cofactor evidence="1 11">
        <name>FAD</name>
        <dbReference type="ChEBI" id="CHEBI:57692"/>
    </cofactor>
</comment>
<sequence>MTHIFSTGTPSTLKPLEPERFDVIVVGAGHAGCEAAMAAARLGLTTLLLTINVDRIGHLSCNPAIGGLAKGHMVKEIDALGGCMGVWADQAGIQFRTLNTRKGPAVRATRAQIDRETYMRVVQRDIFAQPNLWVREEMVEGILEKNGRIAGVRTRLGETLLSRAVLLTTGTFLRGLIHIGLDHFNGGRLGDPPAASLSAGLERIGLELGRLKTGTVPRLRRDSINYQVMSPQPGDDPPHPFSFHSPGIRLPQVPCHLTYTNAATHDAIRSGLDRSPLYTGVIQGTGARYCPSIEDKIARFPDKERHQVFVEPEGVNHPEVYPNGLPTSLPLEIQLKMLRTIPGLEQAQIVRPGYAIEYDFVFPEQLLPTLETKVMPGLFLAGQINGTSGYEEAAAQGLWAALNIVASLRESAPFLPGRNQAYMAVLVDDLVTKGTREPYRMFTSRAEHRLLLREGNADQRLTPLGRALGLVQDDHWHIFNRKQETLHSLLGGLRTRSIRPDAATREFCEALQTAVPGKALTLEEMLRRPELQLRDLAFFWSELGHLAEEIAEEAENRVKYAGYLARQEEMAGKDLALERIHLPNGLDFEQVAGLSREVREKLNRVKPINLGQAGRISGVTPAAVSCLRIHLRKLEKTSSLSTPKPPLSRERS</sequence>
<dbReference type="NCBIfam" id="TIGR00136">
    <property type="entry name" value="mnmG_gidA"/>
    <property type="match status" value="1"/>
</dbReference>
<evidence type="ECO:0000256" key="9">
    <source>
        <dbReference type="ARBA" id="ARBA00025948"/>
    </source>
</evidence>
<evidence type="ECO:0000256" key="10">
    <source>
        <dbReference type="ARBA" id="ARBA00031800"/>
    </source>
</evidence>
<keyword evidence="7 11" id="KW-0274">FAD</keyword>
<keyword evidence="6 11" id="KW-0819">tRNA processing</keyword>
<dbReference type="Gene3D" id="3.50.50.60">
    <property type="entry name" value="FAD/NAD(P)-binding domain"/>
    <property type="match status" value="2"/>
</dbReference>
<keyword evidence="11" id="KW-0963">Cytoplasm</keyword>
<dbReference type="FunFam" id="3.50.50.60:FF:000002">
    <property type="entry name" value="tRNA uridine 5-carboxymethylaminomethyl modification enzyme MnmG"/>
    <property type="match status" value="1"/>
</dbReference>
<dbReference type="InterPro" id="IPR036188">
    <property type="entry name" value="FAD/NAD-bd_sf"/>
</dbReference>
<evidence type="ECO:0000256" key="6">
    <source>
        <dbReference type="ARBA" id="ARBA00022694"/>
    </source>
</evidence>
<evidence type="ECO:0000256" key="7">
    <source>
        <dbReference type="ARBA" id="ARBA00022827"/>
    </source>
</evidence>
<accession>A0A1G6BQR1</accession>
<dbReference type="GO" id="GO:0050660">
    <property type="term" value="F:flavin adenine dinucleotide binding"/>
    <property type="evidence" value="ECO:0007669"/>
    <property type="project" value="UniProtKB-UniRule"/>
</dbReference>
<dbReference type="Pfam" id="PF21680">
    <property type="entry name" value="GIDA_C_1st"/>
    <property type="match status" value="1"/>
</dbReference>
<keyword evidence="5 11" id="KW-0285">Flavoprotein</keyword>
<dbReference type="InterPro" id="IPR047001">
    <property type="entry name" value="MnmG_C_subdom"/>
</dbReference>
<comment type="subunit">
    <text evidence="9 11">Homodimer. Heterotetramer of two MnmE and two MnmG subunits.</text>
</comment>
<dbReference type="InterPro" id="IPR026904">
    <property type="entry name" value="MnmG_C"/>
</dbReference>
<dbReference type="SUPFAM" id="SSF51905">
    <property type="entry name" value="FAD/NAD(P)-binding domain"/>
    <property type="match status" value="1"/>
</dbReference>
<dbReference type="InterPro" id="IPR049312">
    <property type="entry name" value="GIDA_C_N"/>
</dbReference>
<dbReference type="GO" id="GO:0030488">
    <property type="term" value="P:tRNA methylation"/>
    <property type="evidence" value="ECO:0007669"/>
    <property type="project" value="TreeGrafter"/>
</dbReference>
<dbReference type="OrthoDB" id="9815560at2"/>
<dbReference type="GO" id="GO:0005829">
    <property type="term" value="C:cytosol"/>
    <property type="evidence" value="ECO:0007669"/>
    <property type="project" value="TreeGrafter"/>
</dbReference>
<dbReference type="Proteomes" id="UP000198771">
    <property type="component" value="Unassembled WGS sequence"/>
</dbReference>
<evidence type="ECO:0000313" key="14">
    <source>
        <dbReference type="Proteomes" id="UP000198771"/>
    </source>
</evidence>
<dbReference type="InterPro" id="IPR044920">
    <property type="entry name" value="MnmG_C_subdom_sf"/>
</dbReference>
<reference evidence="13 14" key="1">
    <citation type="submission" date="2016-10" db="EMBL/GenBank/DDBJ databases">
        <authorList>
            <person name="de Groot N.N."/>
        </authorList>
    </citation>
    <scope>NUCLEOTIDE SEQUENCE [LARGE SCALE GENOMIC DNA]</scope>
    <source>
        <strain evidence="13 14">ASO4-2</strain>
    </source>
</reference>
<dbReference type="PANTHER" id="PTHR11806:SF0">
    <property type="entry name" value="PROTEIN MTO1 HOMOLOG, MITOCHONDRIAL"/>
    <property type="match status" value="1"/>
</dbReference>
<feature type="binding site" evidence="11">
    <location>
        <begin position="286"/>
        <end position="300"/>
    </location>
    <ligand>
        <name>NAD(+)</name>
        <dbReference type="ChEBI" id="CHEBI:57540"/>
    </ligand>
</feature>
<dbReference type="PRINTS" id="PR00411">
    <property type="entry name" value="PNDRDTASEI"/>
</dbReference>
<dbReference type="InterPro" id="IPR004416">
    <property type="entry name" value="MnmG"/>
</dbReference>
<dbReference type="AlphaFoldDB" id="A0A1G6BQR1"/>
<evidence type="ECO:0000256" key="2">
    <source>
        <dbReference type="ARBA" id="ARBA00003717"/>
    </source>
</evidence>
<comment type="subcellular location">
    <subcellularLocation>
        <location evidence="11">Cytoplasm</location>
    </subcellularLocation>
</comment>
<comment type="caution">
    <text evidence="11">Lacks conserved residue(s) required for the propagation of feature annotation.</text>
</comment>
<proteinExistence type="inferred from homology"/>
<keyword evidence="8 11" id="KW-0520">NAD</keyword>
<evidence type="ECO:0000256" key="8">
    <source>
        <dbReference type="ARBA" id="ARBA00023027"/>
    </source>
</evidence>
<evidence type="ECO:0000256" key="5">
    <source>
        <dbReference type="ARBA" id="ARBA00022630"/>
    </source>
</evidence>
<dbReference type="FunFam" id="1.10.150.570:FF:000001">
    <property type="entry name" value="tRNA uridine 5-carboxymethylaminomethyl modification enzyme MnmG"/>
    <property type="match status" value="1"/>
</dbReference>
<evidence type="ECO:0000256" key="1">
    <source>
        <dbReference type="ARBA" id="ARBA00001974"/>
    </source>
</evidence>
<dbReference type="Gene3D" id="1.10.150.570">
    <property type="entry name" value="GidA associated domain, C-terminal subdomain"/>
    <property type="match status" value="1"/>
</dbReference>
<dbReference type="EMBL" id="FMXO01000005">
    <property type="protein sequence ID" value="SDB22972.1"/>
    <property type="molecule type" value="Genomic_DNA"/>
</dbReference>
<comment type="similarity">
    <text evidence="3 11">Belongs to the MnmG family.</text>
</comment>
<evidence type="ECO:0000256" key="11">
    <source>
        <dbReference type="HAMAP-Rule" id="MF_00129"/>
    </source>
</evidence>
<dbReference type="GO" id="GO:0002098">
    <property type="term" value="P:tRNA wobble uridine modification"/>
    <property type="evidence" value="ECO:0007669"/>
    <property type="project" value="InterPro"/>
</dbReference>
<dbReference type="InterPro" id="IPR020595">
    <property type="entry name" value="MnmG-rel_CS"/>
</dbReference>
<dbReference type="InterPro" id="IPR040131">
    <property type="entry name" value="MnmG_N"/>
</dbReference>
<evidence type="ECO:0000256" key="4">
    <source>
        <dbReference type="ARBA" id="ARBA00020461"/>
    </source>
</evidence>
<dbReference type="SMART" id="SM01228">
    <property type="entry name" value="GIDA_assoc_3"/>
    <property type="match status" value="1"/>
</dbReference>
<evidence type="ECO:0000256" key="3">
    <source>
        <dbReference type="ARBA" id="ARBA00007653"/>
    </source>
</evidence>
<gene>
    <name evidence="11" type="primary">mnmG</name>
    <name evidence="11" type="synonym">gidA</name>
    <name evidence="13" type="ORF">SAMN05660653_01123</name>
</gene>
<keyword evidence="14" id="KW-1185">Reference proteome</keyword>
<feature type="binding site" evidence="11">
    <location>
        <begin position="27"/>
        <end position="32"/>
    </location>
    <ligand>
        <name>FAD</name>
        <dbReference type="ChEBI" id="CHEBI:57692"/>
    </ligand>
</feature>
<dbReference type="PANTHER" id="PTHR11806">
    <property type="entry name" value="GLUCOSE INHIBITED DIVISION PROTEIN A"/>
    <property type="match status" value="1"/>
</dbReference>
<feature type="domain" description="tRNA uridine 5-carboxymethylaminomethyl modification enzyme C-terminal subdomain" evidence="12">
    <location>
        <begin position="558"/>
        <end position="629"/>
    </location>
</feature>
<dbReference type="STRING" id="617002.SAMN05660653_01123"/>
<comment type="function">
    <text evidence="2 11">NAD-binding protein involved in the addition of a carboxymethylaminomethyl (cmnm) group at the wobble position (U34) of certain tRNAs, forming tRNA-cmnm(5)s(2)U34.</text>
</comment>
<dbReference type="InterPro" id="IPR002218">
    <property type="entry name" value="MnmG-rel"/>
</dbReference>
<protein>
    <recommendedName>
        <fullName evidence="4 11">tRNA uridine 5-carboxymethylaminomethyl modification enzyme MnmG</fullName>
    </recommendedName>
    <alternativeName>
        <fullName evidence="10 11">Glucose-inhibited division protein A</fullName>
    </alternativeName>
</protein>
<name>A0A1G6BQR1_9BACT</name>
<dbReference type="Pfam" id="PF13932">
    <property type="entry name" value="SAM_GIDA_C"/>
    <property type="match status" value="1"/>
</dbReference>
<dbReference type="RefSeq" id="WP_092118376.1">
    <property type="nucleotide sequence ID" value="NZ_FMXO01000005.1"/>
</dbReference>
<dbReference type="Pfam" id="PF01134">
    <property type="entry name" value="GIDA"/>
    <property type="match status" value="1"/>
</dbReference>
<evidence type="ECO:0000259" key="12">
    <source>
        <dbReference type="SMART" id="SM01228"/>
    </source>
</evidence>
<dbReference type="HAMAP" id="MF_00129">
    <property type="entry name" value="MnmG_GidA"/>
    <property type="match status" value="1"/>
</dbReference>
<evidence type="ECO:0000313" key="13">
    <source>
        <dbReference type="EMBL" id="SDB22972.1"/>
    </source>
</evidence>